<evidence type="ECO:0000313" key="4">
    <source>
        <dbReference type="Proteomes" id="UP000193218"/>
    </source>
</evidence>
<dbReference type="Pfam" id="PF08695">
    <property type="entry name" value="Coa1"/>
    <property type="match status" value="1"/>
</dbReference>
<dbReference type="OrthoDB" id="2100652at2759"/>
<name>A0A1Y1U6I8_9TREE</name>
<feature type="region of interest" description="Disordered" evidence="1">
    <location>
        <begin position="24"/>
        <end position="72"/>
    </location>
</feature>
<keyword evidence="4" id="KW-1185">Reference proteome</keyword>
<feature type="transmembrane region" description="Helical" evidence="2">
    <location>
        <begin position="112"/>
        <end position="133"/>
    </location>
</feature>
<proteinExistence type="predicted"/>
<dbReference type="PANTHER" id="PTHR28523:SF1">
    <property type="entry name" value="CYTOCHROME C OXIDASE ASSEMBLY FACTOR 1"/>
    <property type="match status" value="1"/>
</dbReference>
<protein>
    <submittedName>
        <fullName evidence="3">Cytochrome oxidase complex assembly protein 1-domain-containing protein</fullName>
    </submittedName>
</protein>
<dbReference type="InParanoid" id="A0A1Y1U6I8"/>
<dbReference type="EMBL" id="NBSH01000018">
    <property type="protein sequence ID" value="ORX33650.1"/>
    <property type="molecule type" value="Genomic_DNA"/>
</dbReference>
<dbReference type="AlphaFoldDB" id="A0A1Y1U6I8"/>
<dbReference type="Proteomes" id="UP000193218">
    <property type="component" value="Unassembled WGS sequence"/>
</dbReference>
<gene>
    <name evidence="3" type="ORF">BD324DRAFT_639038</name>
</gene>
<dbReference type="InterPro" id="IPR042432">
    <property type="entry name" value="Coa1_fungi"/>
</dbReference>
<comment type="caution">
    <text evidence="3">The sequence shown here is derived from an EMBL/GenBank/DDBJ whole genome shotgun (WGS) entry which is preliminary data.</text>
</comment>
<dbReference type="GO" id="GO:0005743">
    <property type="term" value="C:mitochondrial inner membrane"/>
    <property type="evidence" value="ECO:0007669"/>
    <property type="project" value="TreeGrafter"/>
</dbReference>
<keyword evidence="2" id="KW-0812">Transmembrane</keyword>
<sequence length="254" mass="28489">MLSRSFVQSQRLLSRGLITPAPCRSFAAHPRKPLESTTFSDKSSPREVYERPETSRGMPPEGAPSFSKRAIEGDDSKEMTLEEAFSGPSRPRLVYAVPSRKTKELPRLGTKVPLYILLGTLGLSAWGIFLLYATNAERLASSAMRSVQFHLRHSPDVSALLGKRVRLEEPPWFIGDPWISGTVNTMQGRIDLSFRVRGDDASGTIYFTSIRPHQGDPWRILRYKLITDSGTTVRLEDKIERITDNSAVEKQLSL</sequence>
<organism evidence="3 4">
    <name type="scientific">Kockovaella imperatae</name>
    <dbReference type="NCBI Taxonomy" id="4999"/>
    <lineage>
        <taxon>Eukaryota</taxon>
        <taxon>Fungi</taxon>
        <taxon>Dikarya</taxon>
        <taxon>Basidiomycota</taxon>
        <taxon>Agaricomycotina</taxon>
        <taxon>Tremellomycetes</taxon>
        <taxon>Tremellales</taxon>
        <taxon>Cuniculitremaceae</taxon>
        <taxon>Kockovaella</taxon>
    </lineage>
</organism>
<feature type="compositionally biased region" description="Basic and acidic residues" evidence="1">
    <location>
        <begin position="43"/>
        <end position="54"/>
    </location>
</feature>
<evidence type="ECO:0000256" key="2">
    <source>
        <dbReference type="SAM" id="Phobius"/>
    </source>
</evidence>
<dbReference type="InterPro" id="IPR014807">
    <property type="entry name" value="Coa1"/>
</dbReference>
<keyword evidence="2" id="KW-1133">Transmembrane helix</keyword>
<accession>A0A1Y1U6I8</accession>
<keyword evidence="2" id="KW-0472">Membrane</keyword>
<evidence type="ECO:0000256" key="1">
    <source>
        <dbReference type="SAM" id="MobiDB-lite"/>
    </source>
</evidence>
<dbReference type="PANTHER" id="PTHR28523">
    <property type="entry name" value="CYTOCHROME C OXIDASE ASSEMBLY FACTOR 1"/>
    <property type="match status" value="1"/>
</dbReference>
<evidence type="ECO:0000313" key="3">
    <source>
        <dbReference type="EMBL" id="ORX33650.1"/>
    </source>
</evidence>
<dbReference type="GeneID" id="33558994"/>
<dbReference type="RefSeq" id="XP_021867960.1">
    <property type="nucleotide sequence ID" value="XM_022017185.1"/>
</dbReference>
<dbReference type="GO" id="GO:0033617">
    <property type="term" value="P:mitochondrial respiratory chain complex IV assembly"/>
    <property type="evidence" value="ECO:0007669"/>
    <property type="project" value="InterPro"/>
</dbReference>
<reference evidence="3 4" key="1">
    <citation type="submission" date="2017-03" db="EMBL/GenBank/DDBJ databases">
        <title>Widespread Adenine N6-methylation of Active Genes in Fungi.</title>
        <authorList>
            <consortium name="DOE Joint Genome Institute"/>
            <person name="Mondo S.J."/>
            <person name="Dannebaum R.O."/>
            <person name="Kuo R.C."/>
            <person name="Louie K.B."/>
            <person name="Bewick A.J."/>
            <person name="Labutti K."/>
            <person name="Haridas S."/>
            <person name="Kuo A."/>
            <person name="Salamov A."/>
            <person name="Ahrendt S.R."/>
            <person name="Lau R."/>
            <person name="Bowen B.P."/>
            <person name="Lipzen A."/>
            <person name="Sullivan W."/>
            <person name="Andreopoulos W.B."/>
            <person name="Clum A."/>
            <person name="Lindquist E."/>
            <person name="Daum C."/>
            <person name="Northen T.R."/>
            <person name="Ramamoorthy G."/>
            <person name="Schmitz R.J."/>
            <person name="Gryganskyi A."/>
            <person name="Culley D."/>
            <person name="Magnuson J."/>
            <person name="James T.Y."/>
            <person name="O'Malley M.A."/>
            <person name="Stajich J.E."/>
            <person name="Spatafora J.W."/>
            <person name="Visel A."/>
            <person name="Grigoriev I.V."/>
        </authorList>
    </citation>
    <scope>NUCLEOTIDE SEQUENCE [LARGE SCALE GENOMIC DNA]</scope>
    <source>
        <strain evidence="3 4">NRRL Y-17943</strain>
    </source>
</reference>